<dbReference type="EMBL" id="HBEL01041609">
    <property type="protein sequence ID" value="CAD8423224.1"/>
    <property type="molecule type" value="Transcribed_RNA"/>
</dbReference>
<dbReference type="Gene3D" id="3.90.1200.10">
    <property type="match status" value="1"/>
</dbReference>
<sequence length="171" mass="19160">MDNTIGGTSQPNGFTAGSSTEDWVAFYSERRIGHQLQLAGDGYCSNLWNVDIAPRLNALFDGIDVQPSILHGDLWSGNIGSVDNQPTIYDPATYWGHHEAEWGMSWCAGFGPRFWEGYRTVIPQDEGFVERKPLYDAYHQLNHYNLFGGGYLSSARVDLERVKKALDARKA</sequence>
<organism evidence="3">
    <name type="scientific">Proboscia inermis</name>
    <dbReference type="NCBI Taxonomy" id="420281"/>
    <lineage>
        <taxon>Eukaryota</taxon>
        <taxon>Sar</taxon>
        <taxon>Stramenopiles</taxon>
        <taxon>Ochrophyta</taxon>
        <taxon>Bacillariophyta</taxon>
        <taxon>Coscinodiscophyceae</taxon>
        <taxon>Rhizosoleniophycidae</taxon>
        <taxon>Rhizosoleniales</taxon>
        <taxon>Rhizosoleniaceae</taxon>
        <taxon>Proboscia</taxon>
    </lineage>
</organism>
<evidence type="ECO:0000256" key="1">
    <source>
        <dbReference type="ARBA" id="ARBA00011961"/>
    </source>
</evidence>
<dbReference type="GO" id="GO:0102193">
    <property type="term" value="F:protein-ribulosamine 3-kinase activity"/>
    <property type="evidence" value="ECO:0007669"/>
    <property type="project" value="UniProtKB-EC"/>
</dbReference>
<evidence type="ECO:0000256" key="2">
    <source>
        <dbReference type="ARBA" id="ARBA00048655"/>
    </source>
</evidence>
<protein>
    <recommendedName>
        <fullName evidence="1">protein-ribulosamine 3-kinase</fullName>
        <ecNumber evidence="1">2.7.1.172</ecNumber>
    </recommendedName>
</protein>
<dbReference type="EC" id="2.7.1.172" evidence="1"/>
<dbReference type="PANTHER" id="PTHR12149">
    <property type="entry name" value="FRUCTOSAMINE 3 KINASE-RELATED PROTEIN"/>
    <property type="match status" value="1"/>
</dbReference>
<dbReference type="InterPro" id="IPR016477">
    <property type="entry name" value="Fructo-/Ketosamine-3-kinase"/>
</dbReference>
<reference evidence="3" key="1">
    <citation type="submission" date="2021-01" db="EMBL/GenBank/DDBJ databases">
        <authorList>
            <person name="Corre E."/>
            <person name="Pelletier E."/>
            <person name="Niang G."/>
            <person name="Scheremetjew M."/>
            <person name="Finn R."/>
            <person name="Kale V."/>
            <person name="Holt S."/>
            <person name="Cochrane G."/>
            <person name="Meng A."/>
            <person name="Brown T."/>
            <person name="Cohen L."/>
        </authorList>
    </citation>
    <scope>NUCLEOTIDE SEQUENCE</scope>
    <source>
        <strain evidence="3">CCAP1064/1</strain>
    </source>
</reference>
<evidence type="ECO:0000313" key="3">
    <source>
        <dbReference type="EMBL" id="CAD8423224.1"/>
    </source>
</evidence>
<comment type="catalytic activity">
    <reaction evidence="2">
        <text>N(6)-D-ribulosyl-L-lysyl-[protein] + ATP = N(6)-(3-O-phospho-D-ribulosyl)-L-lysyl-[protein] + ADP + H(+)</text>
        <dbReference type="Rhea" id="RHEA:48432"/>
        <dbReference type="Rhea" id="RHEA-COMP:12103"/>
        <dbReference type="Rhea" id="RHEA-COMP:12104"/>
        <dbReference type="ChEBI" id="CHEBI:15378"/>
        <dbReference type="ChEBI" id="CHEBI:30616"/>
        <dbReference type="ChEBI" id="CHEBI:90418"/>
        <dbReference type="ChEBI" id="CHEBI:90420"/>
        <dbReference type="ChEBI" id="CHEBI:456216"/>
        <dbReference type="EC" id="2.7.1.172"/>
    </reaction>
    <physiologicalReaction direction="left-to-right" evidence="2">
        <dbReference type="Rhea" id="RHEA:48433"/>
    </physiologicalReaction>
</comment>
<accession>A0A7S0CGM3</accession>
<proteinExistence type="predicted"/>
<dbReference type="AlphaFoldDB" id="A0A7S0CGM3"/>
<dbReference type="PANTHER" id="PTHR12149:SF8">
    <property type="entry name" value="PROTEIN-RIBULOSAMINE 3-KINASE"/>
    <property type="match status" value="1"/>
</dbReference>
<dbReference type="SUPFAM" id="SSF56112">
    <property type="entry name" value="Protein kinase-like (PK-like)"/>
    <property type="match status" value="1"/>
</dbReference>
<dbReference type="Pfam" id="PF03881">
    <property type="entry name" value="Fructosamin_kin"/>
    <property type="match status" value="1"/>
</dbReference>
<name>A0A7S0CGM3_9STRA</name>
<gene>
    <name evidence="3" type="ORF">PINE0816_LOCUS19382</name>
</gene>
<dbReference type="InterPro" id="IPR011009">
    <property type="entry name" value="Kinase-like_dom_sf"/>
</dbReference>